<reference evidence="1 2" key="1">
    <citation type="submission" date="2016-10" db="EMBL/GenBank/DDBJ databases">
        <authorList>
            <person name="de Groot N.N."/>
        </authorList>
    </citation>
    <scope>NUCLEOTIDE SEQUENCE [LARGE SCALE GENOMIC DNA]</scope>
    <source>
        <strain evidence="1 2">DSM 12130</strain>
    </source>
</reference>
<organism evidence="1 2">
    <name type="scientific">Desulforhopalus singaporensis</name>
    <dbReference type="NCBI Taxonomy" id="91360"/>
    <lineage>
        <taxon>Bacteria</taxon>
        <taxon>Pseudomonadati</taxon>
        <taxon>Thermodesulfobacteriota</taxon>
        <taxon>Desulfobulbia</taxon>
        <taxon>Desulfobulbales</taxon>
        <taxon>Desulfocapsaceae</taxon>
        <taxon>Desulforhopalus</taxon>
    </lineage>
</organism>
<dbReference type="AlphaFoldDB" id="A0A1H0T996"/>
<keyword evidence="2" id="KW-1185">Reference proteome</keyword>
<evidence type="ECO:0000313" key="1">
    <source>
        <dbReference type="EMBL" id="SDP50168.1"/>
    </source>
</evidence>
<name>A0A1H0T996_9BACT</name>
<accession>A0A1H0T996</accession>
<gene>
    <name evidence="1" type="ORF">SAMN05660330_02977</name>
</gene>
<sequence length="72" mass="8216">MKKSNLVLKMRVLHSVIPVKSTNSFQLCPVLDSNDLGLRILLTYKFPAKQRQRHPCTCSTFLPHTLIDVIIP</sequence>
<evidence type="ECO:0000313" key="2">
    <source>
        <dbReference type="Proteomes" id="UP000199073"/>
    </source>
</evidence>
<proteinExistence type="predicted"/>
<dbReference type="EMBL" id="FNJI01000022">
    <property type="protein sequence ID" value="SDP50168.1"/>
    <property type="molecule type" value="Genomic_DNA"/>
</dbReference>
<dbReference type="Proteomes" id="UP000199073">
    <property type="component" value="Unassembled WGS sequence"/>
</dbReference>
<protein>
    <submittedName>
        <fullName evidence="1">Uncharacterized protein</fullName>
    </submittedName>
</protein>